<protein>
    <submittedName>
        <fullName evidence="1">Enoyl-CoA hydratase/carnithine racemase</fullName>
    </submittedName>
</protein>
<organism evidence="1 2">
    <name type="scientific">Umezawaea tangerina</name>
    <dbReference type="NCBI Taxonomy" id="84725"/>
    <lineage>
        <taxon>Bacteria</taxon>
        <taxon>Bacillati</taxon>
        <taxon>Actinomycetota</taxon>
        <taxon>Actinomycetes</taxon>
        <taxon>Pseudonocardiales</taxon>
        <taxon>Pseudonocardiaceae</taxon>
        <taxon>Umezawaea</taxon>
    </lineage>
</organism>
<keyword evidence="2" id="KW-1185">Reference proteome</keyword>
<dbReference type="GO" id="GO:0006635">
    <property type="term" value="P:fatty acid beta-oxidation"/>
    <property type="evidence" value="ECO:0007669"/>
    <property type="project" value="TreeGrafter"/>
</dbReference>
<evidence type="ECO:0000313" key="2">
    <source>
        <dbReference type="Proteomes" id="UP000239494"/>
    </source>
</evidence>
<dbReference type="CDD" id="cd06558">
    <property type="entry name" value="crotonase-like"/>
    <property type="match status" value="1"/>
</dbReference>
<dbReference type="GO" id="GO:0003824">
    <property type="term" value="F:catalytic activity"/>
    <property type="evidence" value="ECO:0007669"/>
    <property type="project" value="UniProtKB-ARBA"/>
</dbReference>
<dbReference type="PANTHER" id="PTHR11941:SF54">
    <property type="entry name" value="ENOYL-COA HYDRATASE, MITOCHONDRIAL"/>
    <property type="match status" value="1"/>
</dbReference>
<sequence length="199" mass="20276">MTHGSAFGHDDGLMPVTLEFLAGVALVLVGCPPTGMGDPEAAALRSALDAASDADAVVLHGGDGAFLPGVELTRLARTTVAELRARAELFRRLCEAVALLPVPVVAAIGGHAFGGGCAVALACDARVLVAGGSLVRVTAADVDRAVLTGRRVGAAEALRTGLVDQVVSPCALLASARDLALSHAADKPRKRVQEYARLR</sequence>
<dbReference type="AlphaFoldDB" id="A0A2T0SMA4"/>
<reference evidence="1 2" key="1">
    <citation type="submission" date="2018-03" db="EMBL/GenBank/DDBJ databases">
        <title>Genomic Encyclopedia of Archaeal and Bacterial Type Strains, Phase II (KMG-II): from individual species to whole genera.</title>
        <authorList>
            <person name="Goeker M."/>
        </authorList>
    </citation>
    <scope>NUCLEOTIDE SEQUENCE [LARGE SCALE GENOMIC DNA]</scope>
    <source>
        <strain evidence="1 2">DSM 44720</strain>
    </source>
</reference>
<proteinExistence type="predicted"/>
<gene>
    <name evidence="1" type="ORF">CLV43_11658</name>
</gene>
<dbReference type="InterPro" id="IPR001753">
    <property type="entry name" value="Enoyl-CoA_hydra/iso"/>
</dbReference>
<dbReference type="EMBL" id="PVTF01000016">
    <property type="protein sequence ID" value="PRY34551.1"/>
    <property type="molecule type" value="Genomic_DNA"/>
</dbReference>
<dbReference type="SUPFAM" id="SSF52096">
    <property type="entry name" value="ClpP/crotonase"/>
    <property type="match status" value="1"/>
</dbReference>
<dbReference type="Proteomes" id="UP000239494">
    <property type="component" value="Unassembled WGS sequence"/>
</dbReference>
<dbReference type="InterPro" id="IPR029045">
    <property type="entry name" value="ClpP/crotonase-like_dom_sf"/>
</dbReference>
<dbReference type="Gene3D" id="3.90.226.10">
    <property type="entry name" value="2-enoyl-CoA Hydratase, Chain A, domain 1"/>
    <property type="match status" value="2"/>
</dbReference>
<dbReference type="PANTHER" id="PTHR11941">
    <property type="entry name" value="ENOYL-COA HYDRATASE-RELATED"/>
    <property type="match status" value="1"/>
</dbReference>
<name>A0A2T0SMA4_9PSEU</name>
<evidence type="ECO:0000313" key="1">
    <source>
        <dbReference type="EMBL" id="PRY34551.1"/>
    </source>
</evidence>
<comment type="caution">
    <text evidence="1">The sequence shown here is derived from an EMBL/GenBank/DDBJ whole genome shotgun (WGS) entry which is preliminary data.</text>
</comment>
<dbReference type="Pfam" id="PF00378">
    <property type="entry name" value="ECH_1"/>
    <property type="match status" value="1"/>
</dbReference>
<accession>A0A2T0SMA4</accession>